<evidence type="ECO:0000313" key="8">
    <source>
        <dbReference type="Proteomes" id="UP001341281"/>
    </source>
</evidence>
<dbReference type="Pfam" id="PF03106">
    <property type="entry name" value="WRKY"/>
    <property type="match status" value="1"/>
</dbReference>
<sequence>MAASLGLGHDTYAAAAYPPPPASSYPCSFPPGLVADNDAVPEFPPPPAAAFHDLLLDARAPPDGYYHYSSAPAVFANAAENEMSMLLCSGGGYVDGDGRRQAMAASGSPGNAAARPSSRIGFRTRSEVDVLDDGFKWRKYGKKAVKSSPNPRNYYRCSAEGCGVKKRVERDPDDPRYVVTTYDGVHNHAAPGAAAYLLRASPPCSSASAAPLLAAPWSSAPSSAAACCSDADWEARLHAAAAVAAAAAAAHSSESSY</sequence>
<dbReference type="InterPro" id="IPR036576">
    <property type="entry name" value="WRKY_dom_sf"/>
</dbReference>
<evidence type="ECO:0000256" key="5">
    <source>
        <dbReference type="ARBA" id="ARBA00023242"/>
    </source>
</evidence>
<proteinExistence type="predicted"/>
<dbReference type="GO" id="GO:0043565">
    <property type="term" value="F:sequence-specific DNA binding"/>
    <property type="evidence" value="ECO:0007669"/>
    <property type="project" value="InterPro"/>
</dbReference>
<evidence type="ECO:0000256" key="2">
    <source>
        <dbReference type="ARBA" id="ARBA00023015"/>
    </source>
</evidence>
<reference evidence="7 8" key="1">
    <citation type="submission" date="2024-02" db="EMBL/GenBank/DDBJ databases">
        <title>High-quality chromosome-scale genome assembly of Pensacola bahiagrass (Paspalum notatum Flugge var. saurae).</title>
        <authorList>
            <person name="Vega J.M."/>
            <person name="Podio M."/>
            <person name="Orjuela J."/>
            <person name="Siena L.A."/>
            <person name="Pessino S.C."/>
            <person name="Combes M.C."/>
            <person name="Mariac C."/>
            <person name="Albertini E."/>
            <person name="Pupilli F."/>
            <person name="Ortiz J.P.A."/>
            <person name="Leblanc O."/>
        </authorList>
    </citation>
    <scope>NUCLEOTIDE SEQUENCE [LARGE SCALE GENOMIC DNA]</scope>
    <source>
        <strain evidence="7">R1</strain>
        <tissue evidence="7">Leaf</tissue>
    </source>
</reference>
<dbReference type="GO" id="GO:0003700">
    <property type="term" value="F:DNA-binding transcription factor activity"/>
    <property type="evidence" value="ECO:0007669"/>
    <property type="project" value="InterPro"/>
</dbReference>
<evidence type="ECO:0000256" key="4">
    <source>
        <dbReference type="ARBA" id="ARBA00023163"/>
    </source>
</evidence>
<dbReference type="GO" id="GO:0005634">
    <property type="term" value="C:nucleus"/>
    <property type="evidence" value="ECO:0007669"/>
    <property type="project" value="UniProtKB-SubCell"/>
</dbReference>
<keyword evidence="3" id="KW-0238">DNA-binding</keyword>
<dbReference type="InterPro" id="IPR044810">
    <property type="entry name" value="WRKY_plant"/>
</dbReference>
<dbReference type="Proteomes" id="UP001341281">
    <property type="component" value="Chromosome 04"/>
</dbReference>
<evidence type="ECO:0000313" key="7">
    <source>
        <dbReference type="EMBL" id="WVZ72622.1"/>
    </source>
</evidence>
<accession>A0AAQ3TIA1</accession>
<feature type="domain" description="WRKY" evidence="6">
    <location>
        <begin position="126"/>
        <end position="191"/>
    </location>
</feature>
<evidence type="ECO:0000256" key="1">
    <source>
        <dbReference type="ARBA" id="ARBA00004123"/>
    </source>
</evidence>
<organism evidence="7 8">
    <name type="scientific">Paspalum notatum var. saurae</name>
    <dbReference type="NCBI Taxonomy" id="547442"/>
    <lineage>
        <taxon>Eukaryota</taxon>
        <taxon>Viridiplantae</taxon>
        <taxon>Streptophyta</taxon>
        <taxon>Embryophyta</taxon>
        <taxon>Tracheophyta</taxon>
        <taxon>Spermatophyta</taxon>
        <taxon>Magnoliopsida</taxon>
        <taxon>Liliopsida</taxon>
        <taxon>Poales</taxon>
        <taxon>Poaceae</taxon>
        <taxon>PACMAD clade</taxon>
        <taxon>Panicoideae</taxon>
        <taxon>Andropogonodae</taxon>
        <taxon>Paspaleae</taxon>
        <taxon>Paspalinae</taxon>
        <taxon>Paspalum</taxon>
    </lineage>
</organism>
<keyword evidence="5" id="KW-0539">Nucleus</keyword>
<dbReference type="PANTHER" id="PTHR31221">
    <property type="entry name" value="WRKY TRANSCRIPTION FACTOR PROTEIN 1-RELATED"/>
    <property type="match status" value="1"/>
</dbReference>
<gene>
    <name evidence="7" type="ORF">U9M48_021050</name>
</gene>
<keyword evidence="8" id="KW-1185">Reference proteome</keyword>
<evidence type="ECO:0000259" key="6">
    <source>
        <dbReference type="PROSITE" id="PS50811"/>
    </source>
</evidence>
<dbReference type="AlphaFoldDB" id="A0AAQ3TIA1"/>
<protein>
    <recommendedName>
        <fullName evidence="6">WRKY domain-containing protein</fullName>
    </recommendedName>
</protein>
<keyword evidence="2" id="KW-0805">Transcription regulation</keyword>
<dbReference type="PANTHER" id="PTHR31221:SF377">
    <property type="entry name" value="WRKY TRANSCRIPTION FACTOR 51-RELATED"/>
    <property type="match status" value="1"/>
</dbReference>
<dbReference type="SMART" id="SM00774">
    <property type="entry name" value="WRKY"/>
    <property type="match status" value="1"/>
</dbReference>
<keyword evidence="4" id="KW-0804">Transcription</keyword>
<dbReference type="Gene3D" id="2.20.25.80">
    <property type="entry name" value="WRKY domain"/>
    <property type="match status" value="1"/>
</dbReference>
<comment type="subcellular location">
    <subcellularLocation>
        <location evidence="1">Nucleus</location>
    </subcellularLocation>
</comment>
<dbReference type="SUPFAM" id="SSF118290">
    <property type="entry name" value="WRKY DNA-binding domain"/>
    <property type="match status" value="1"/>
</dbReference>
<dbReference type="PROSITE" id="PS50811">
    <property type="entry name" value="WRKY"/>
    <property type="match status" value="1"/>
</dbReference>
<evidence type="ECO:0000256" key="3">
    <source>
        <dbReference type="ARBA" id="ARBA00023125"/>
    </source>
</evidence>
<dbReference type="EMBL" id="CP144748">
    <property type="protein sequence ID" value="WVZ72622.1"/>
    <property type="molecule type" value="Genomic_DNA"/>
</dbReference>
<name>A0AAQ3TIA1_PASNO</name>
<dbReference type="InterPro" id="IPR003657">
    <property type="entry name" value="WRKY_dom"/>
</dbReference>
<dbReference type="FunFam" id="2.20.25.80:FF:000003">
    <property type="entry name" value="WRKY transcription factor 57"/>
    <property type="match status" value="1"/>
</dbReference>